<dbReference type="Proteomes" id="UP000002866">
    <property type="component" value="Chromosome 3"/>
</dbReference>
<reference evidence="2 3" key="1">
    <citation type="journal article" date="2011" name="Proc. Natl. Acad. Sci. U.S.A.">
        <title>Evolutionary erosion of yeast sex chromosomes by mating-type switching accidents.</title>
        <authorList>
            <person name="Gordon J.L."/>
            <person name="Armisen D."/>
            <person name="Proux-Wera E."/>
            <person name="Oheigeartaigh S.S."/>
            <person name="Byrne K.P."/>
            <person name="Wolfe K.H."/>
        </authorList>
    </citation>
    <scope>NUCLEOTIDE SEQUENCE [LARGE SCALE GENOMIC DNA]</scope>
    <source>
        <strain evidence="3">ATCC 34711 / CBS 6284 / DSM 70876 / NBRC 10599 / NRRL Y-10934 / UCD 77-7</strain>
    </source>
</reference>
<evidence type="ECO:0000256" key="1">
    <source>
        <dbReference type="SAM" id="Phobius"/>
    </source>
</evidence>
<keyword evidence="1" id="KW-0472">Membrane</keyword>
<gene>
    <name evidence="2" type="primary">TBLA0C01140</name>
    <name evidence="2" type="ORF">TBLA_0C01140</name>
</gene>
<keyword evidence="1" id="KW-1133">Transmembrane helix</keyword>
<name>I2H0M7_HENB6</name>
<dbReference type="AlphaFoldDB" id="I2H0M7"/>
<evidence type="ECO:0000313" key="2">
    <source>
        <dbReference type="EMBL" id="CCH59929.1"/>
    </source>
</evidence>
<protein>
    <submittedName>
        <fullName evidence="2">Uncharacterized protein</fullName>
    </submittedName>
</protein>
<proteinExistence type="predicted"/>
<dbReference type="GeneID" id="14494897"/>
<keyword evidence="1" id="KW-0812">Transmembrane</keyword>
<dbReference type="KEGG" id="tbl:TBLA_0C01140"/>
<feature type="transmembrane region" description="Helical" evidence="1">
    <location>
        <begin position="214"/>
        <end position="237"/>
    </location>
</feature>
<feature type="transmembrane region" description="Helical" evidence="1">
    <location>
        <begin position="116"/>
        <end position="139"/>
    </location>
</feature>
<organism evidence="2 3">
    <name type="scientific">Henningerozyma blattae (strain ATCC 34711 / CBS 6284 / DSM 70876 / NBRC 10599 / NRRL Y-10934 / UCD 77-7)</name>
    <name type="common">Yeast</name>
    <name type="synonym">Tetrapisispora blattae</name>
    <dbReference type="NCBI Taxonomy" id="1071380"/>
    <lineage>
        <taxon>Eukaryota</taxon>
        <taxon>Fungi</taxon>
        <taxon>Dikarya</taxon>
        <taxon>Ascomycota</taxon>
        <taxon>Saccharomycotina</taxon>
        <taxon>Saccharomycetes</taxon>
        <taxon>Saccharomycetales</taxon>
        <taxon>Saccharomycetaceae</taxon>
        <taxon>Henningerozyma</taxon>
    </lineage>
</organism>
<dbReference type="InParanoid" id="I2H0M7"/>
<feature type="transmembrane region" description="Helical" evidence="1">
    <location>
        <begin position="174"/>
        <end position="194"/>
    </location>
</feature>
<feature type="transmembrane region" description="Helical" evidence="1">
    <location>
        <begin position="75"/>
        <end position="96"/>
    </location>
</feature>
<dbReference type="RefSeq" id="XP_004179448.1">
    <property type="nucleotide sequence ID" value="XM_004179400.1"/>
</dbReference>
<sequence>MSVKSLTSSIYPAAYFDFVEHELNELGISYFIDEEGIYHKFLSTDPNNSSIRKDAETNNSESWEAQQSEKESKQVSLIPVSILLIEFAIVTFLTGALLGAKTTPLKSSPYEVLDSILYTGLGIMGVNVIILLCCCPYYLHPKRKLKKTPVMFLHEKENCKYCNDSNPWGLAKSCLIFGTSSVIVVLILISFYFVNESIGKHKGSKWEEYINEGLTVYSGLGTFTILGYIYMFSQVLITHVNYYKDQQIREIPNILEC</sequence>
<accession>I2H0M7</accession>
<keyword evidence="3" id="KW-1185">Reference proteome</keyword>
<dbReference type="HOGENOM" id="CLU_1082500_0_0_1"/>
<evidence type="ECO:0000313" key="3">
    <source>
        <dbReference type="Proteomes" id="UP000002866"/>
    </source>
</evidence>
<dbReference type="EMBL" id="HE806318">
    <property type="protein sequence ID" value="CCH59929.1"/>
    <property type="molecule type" value="Genomic_DNA"/>
</dbReference>